<gene>
    <name evidence="2" type="ORF">CHC_T00007432001</name>
</gene>
<reference evidence="3" key="1">
    <citation type="journal article" date="2013" name="Proc. Natl. Acad. Sci. U.S.A.">
        <title>Genome structure and metabolic features in the red seaweed Chondrus crispus shed light on evolution of the Archaeplastida.</title>
        <authorList>
            <person name="Collen J."/>
            <person name="Porcel B."/>
            <person name="Carre W."/>
            <person name="Ball S.G."/>
            <person name="Chaparro C."/>
            <person name="Tonon T."/>
            <person name="Barbeyron T."/>
            <person name="Michel G."/>
            <person name="Noel B."/>
            <person name="Valentin K."/>
            <person name="Elias M."/>
            <person name="Artiguenave F."/>
            <person name="Arun A."/>
            <person name="Aury J.M."/>
            <person name="Barbosa-Neto J.F."/>
            <person name="Bothwell J.H."/>
            <person name="Bouget F.Y."/>
            <person name="Brillet L."/>
            <person name="Cabello-Hurtado F."/>
            <person name="Capella-Gutierrez S."/>
            <person name="Charrier B."/>
            <person name="Cladiere L."/>
            <person name="Cock J.M."/>
            <person name="Coelho S.M."/>
            <person name="Colleoni C."/>
            <person name="Czjzek M."/>
            <person name="Da Silva C."/>
            <person name="Delage L."/>
            <person name="Denoeud F."/>
            <person name="Deschamps P."/>
            <person name="Dittami S.M."/>
            <person name="Gabaldon T."/>
            <person name="Gachon C.M."/>
            <person name="Groisillier A."/>
            <person name="Herve C."/>
            <person name="Jabbari K."/>
            <person name="Katinka M."/>
            <person name="Kloareg B."/>
            <person name="Kowalczyk N."/>
            <person name="Labadie K."/>
            <person name="Leblanc C."/>
            <person name="Lopez P.J."/>
            <person name="McLachlan D.H."/>
            <person name="Meslet-Cladiere L."/>
            <person name="Moustafa A."/>
            <person name="Nehr Z."/>
            <person name="Nyvall Collen P."/>
            <person name="Panaud O."/>
            <person name="Partensky F."/>
            <person name="Poulain J."/>
            <person name="Rensing S.A."/>
            <person name="Rousvoal S."/>
            <person name="Samson G."/>
            <person name="Symeonidi A."/>
            <person name="Weissenbach J."/>
            <person name="Zambounis A."/>
            <person name="Wincker P."/>
            <person name="Boyen C."/>
        </authorList>
    </citation>
    <scope>NUCLEOTIDE SEQUENCE [LARGE SCALE GENOMIC DNA]</scope>
    <source>
        <strain evidence="3">cv. Stackhouse</strain>
    </source>
</reference>
<protein>
    <submittedName>
        <fullName evidence="2">Uncharacterized protein</fullName>
    </submittedName>
</protein>
<dbReference type="RefSeq" id="XP_005711090.1">
    <property type="nucleotide sequence ID" value="XM_005711033.1"/>
</dbReference>
<dbReference type="KEGG" id="ccp:CHC_T00007432001"/>
<feature type="compositionally biased region" description="Low complexity" evidence="1">
    <location>
        <begin position="70"/>
        <end position="81"/>
    </location>
</feature>
<organism evidence="2 3">
    <name type="scientific">Chondrus crispus</name>
    <name type="common">Carrageen Irish moss</name>
    <name type="synonym">Polymorpha crispa</name>
    <dbReference type="NCBI Taxonomy" id="2769"/>
    <lineage>
        <taxon>Eukaryota</taxon>
        <taxon>Rhodophyta</taxon>
        <taxon>Florideophyceae</taxon>
        <taxon>Rhodymeniophycidae</taxon>
        <taxon>Gigartinales</taxon>
        <taxon>Gigartinaceae</taxon>
        <taxon>Chondrus</taxon>
    </lineage>
</organism>
<evidence type="ECO:0000313" key="2">
    <source>
        <dbReference type="EMBL" id="CDF40796.1"/>
    </source>
</evidence>
<feature type="region of interest" description="Disordered" evidence="1">
    <location>
        <begin position="52"/>
        <end position="90"/>
    </location>
</feature>
<dbReference type="GeneID" id="17318809"/>
<dbReference type="AlphaFoldDB" id="R7QTF6"/>
<accession>R7QTF6</accession>
<evidence type="ECO:0000313" key="3">
    <source>
        <dbReference type="Proteomes" id="UP000012073"/>
    </source>
</evidence>
<keyword evidence="3" id="KW-1185">Reference proteome</keyword>
<sequence>MQADSDTACFYADKVRREREKKTRSVKNMIHQWMQMVNRDGNARKYGEQIGRRLTSTGGGGGGGGATYLQDSDTSQFQQSFRPPQAWTAP</sequence>
<evidence type="ECO:0000256" key="1">
    <source>
        <dbReference type="SAM" id="MobiDB-lite"/>
    </source>
</evidence>
<dbReference type="Proteomes" id="UP000012073">
    <property type="component" value="Unassembled WGS sequence"/>
</dbReference>
<proteinExistence type="predicted"/>
<dbReference type="EMBL" id="HG002251">
    <property type="protein sequence ID" value="CDF40796.1"/>
    <property type="molecule type" value="Genomic_DNA"/>
</dbReference>
<feature type="compositionally biased region" description="Gly residues" evidence="1">
    <location>
        <begin position="57"/>
        <end position="66"/>
    </location>
</feature>
<name>R7QTF6_CHOCR</name>
<dbReference type="Gramene" id="CDF40796">
    <property type="protein sequence ID" value="CDF40796"/>
    <property type="gene ID" value="CHC_T00007432001"/>
</dbReference>